<proteinExistence type="predicted"/>
<dbReference type="EMBL" id="JAPDRL010000113">
    <property type="protein sequence ID" value="KAJ9656932.1"/>
    <property type="molecule type" value="Genomic_DNA"/>
</dbReference>
<accession>A0ABQ9NIB5</accession>
<evidence type="ECO:0000256" key="1">
    <source>
        <dbReference type="SAM" id="MobiDB-lite"/>
    </source>
</evidence>
<dbReference type="Proteomes" id="UP001172684">
    <property type="component" value="Unassembled WGS sequence"/>
</dbReference>
<name>A0ABQ9NIB5_9PEZI</name>
<sequence>MEDTTTDEPNRADESVSGAAPAFTSVNAASASTPAEVKDEEAPEDRPVTVPVTPKKRASVSKKKDDEADDDDESPKKKTKGTPRQRKAPAAKPAESTAIGTSVDELSQADKVLLKMKEEGKPWAEVNDMWEMITGKKPAKSTLPNRYARLKANIEAVKEDDKPKLFEAKEAVEERFEREKWNQIAAAMKELGTDDYTGAFLQKQFKKLQDSAVAATAATTNATAADSDTTPAPAE</sequence>
<gene>
    <name evidence="2" type="ORF">H2201_008371</name>
</gene>
<feature type="region of interest" description="Disordered" evidence="1">
    <location>
        <begin position="216"/>
        <end position="235"/>
    </location>
</feature>
<reference evidence="2" key="1">
    <citation type="submission" date="2022-10" db="EMBL/GenBank/DDBJ databases">
        <title>Culturing micro-colonial fungi from biological soil crusts in the Mojave desert and describing Neophaeococcomyces mojavensis, and introducing the new genera and species Taxawa tesnikishii.</title>
        <authorList>
            <person name="Kurbessoian T."/>
            <person name="Stajich J.E."/>
        </authorList>
    </citation>
    <scope>NUCLEOTIDE SEQUENCE</scope>
    <source>
        <strain evidence="2">TK_1</strain>
    </source>
</reference>
<feature type="compositionally biased region" description="Basic residues" evidence="1">
    <location>
        <begin position="77"/>
        <end position="89"/>
    </location>
</feature>
<evidence type="ECO:0008006" key="4">
    <source>
        <dbReference type="Google" id="ProtNLM"/>
    </source>
</evidence>
<organism evidence="2 3">
    <name type="scientific">Coniosporium apollinis</name>
    <dbReference type="NCBI Taxonomy" id="61459"/>
    <lineage>
        <taxon>Eukaryota</taxon>
        <taxon>Fungi</taxon>
        <taxon>Dikarya</taxon>
        <taxon>Ascomycota</taxon>
        <taxon>Pezizomycotina</taxon>
        <taxon>Dothideomycetes</taxon>
        <taxon>Dothideomycetes incertae sedis</taxon>
        <taxon>Coniosporium</taxon>
    </lineage>
</organism>
<comment type="caution">
    <text evidence="2">The sequence shown here is derived from an EMBL/GenBank/DDBJ whole genome shotgun (WGS) entry which is preliminary data.</text>
</comment>
<evidence type="ECO:0000313" key="2">
    <source>
        <dbReference type="EMBL" id="KAJ9656932.1"/>
    </source>
</evidence>
<protein>
    <recommendedName>
        <fullName evidence="4">Myb-like domain-containing protein</fullName>
    </recommendedName>
</protein>
<evidence type="ECO:0000313" key="3">
    <source>
        <dbReference type="Proteomes" id="UP001172684"/>
    </source>
</evidence>
<feature type="region of interest" description="Disordered" evidence="1">
    <location>
        <begin position="1"/>
        <end position="106"/>
    </location>
</feature>
<feature type="compositionally biased region" description="Polar residues" evidence="1">
    <location>
        <begin position="24"/>
        <end position="33"/>
    </location>
</feature>
<keyword evidence="3" id="KW-1185">Reference proteome</keyword>